<proteinExistence type="predicted"/>
<evidence type="ECO:0000313" key="3">
    <source>
        <dbReference type="Proteomes" id="UP000070133"/>
    </source>
</evidence>
<organism evidence="2 3">
    <name type="scientific">Pseudocercospora eumusae</name>
    <dbReference type="NCBI Taxonomy" id="321146"/>
    <lineage>
        <taxon>Eukaryota</taxon>
        <taxon>Fungi</taxon>
        <taxon>Dikarya</taxon>
        <taxon>Ascomycota</taxon>
        <taxon>Pezizomycotina</taxon>
        <taxon>Dothideomycetes</taxon>
        <taxon>Dothideomycetidae</taxon>
        <taxon>Mycosphaerellales</taxon>
        <taxon>Mycosphaerellaceae</taxon>
        <taxon>Pseudocercospora</taxon>
    </lineage>
</organism>
<keyword evidence="3" id="KW-1185">Reference proteome</keyword>
<reference evidence="2 3" key="1">
    <citation type="submission" date="2015-07" db="EMBL/GenBank/DDBJ databases">
        <title>Comparative genomics of the Sigatoka disease complex on banana suggests a link between parallel evolutionary changes in Pseudocercospora fijiensis and Pseudocercospora eumusae and increased virulence on the banana host.</title>
        <authorList>
            <person name="Chang T.-C."/>
            <person name="Salvucci A."/>
            <person name="Crous P.W."/>
            <person name="Stergiopoulos I."/>
        </authorList>
    </citation>
    <scope>NUCLEOTIDE SEQUENCE [LARGE SCALE GENOMIC DNA]</scope>
    <source>
        <strain evidence="2 3">CBS 114824</strain>
    </source>
</reference>
<accession>A0A139HRJ1</accession>
<evidence type="ECO:0000313" key="2">
    <source>
        <dbReference type="EMBL" id="KXT05068.1"/>
    </source>
</evidence>
<dbReference type="SUPFAM" id="SSF49503">
    <property type="entry name" value="Cupredoxins"/>
    <property type="match status" value="1"/>
</dbReference>
<dbReference type="Pfam" id="PF00394">
    <property type="entry name" value="Cu-oxidase"/>
    <property type="match status" value="1"/>
</dbReference>
<evidence type="ECO:0000259" key="1">
    <source>
        <dbReference type="Pfam" id="PF00394"/>
    </source>
</evidence>
<dbReference type="Proteomes" id="UP000070133">
    <property type="component" value="Unassembled WGS sequence"/>
</dbReference>
<feature type="domain" description="Plastocyanin-like" evidence="1">
    <location>
        <begin position="1"/>
        <end position="48"/>
    </location>
</feature>
<dbReference type="EMBL" id="LFZN01000015">
    <property type="protein sequence ID" value="KXT05068.1"/>
    <property type="molecule type" value="Genomic_DNA"/>
</dbReference>
<dbReference type="Gene3D" id="2.60.40.420">
    <property type="entry name" value="Cupredoxins - blue copper proteins"/>
    <property type="match status" value="1"/>
</dbReference>
<gene>
    <name evidence="2" type="ORF">AC578_7560</name>
</gene>
<dbReference type="STRING" id="321146.A0A139HRJ1"/>
<dbReference type="OrthoDB" id="2121828at2759"/>
<dbReference type="InterPro" id="IPR008972">
    <property type="entry name" value="Cupredoxin"/>
</dbReference>
<name>A0A139HRJ1_9PEZI</name>
<dbReference type="InterPro" id="IPR001117">
    <property type="entry name" value="Cu-oxidase_2nd"/>
</dbReference>
<dbReference type="AlphaFoldDB" id="A0A139HRJ1"/>
<sequence>MTVVAKGLIAVKPYTVNYITLFVGQRTDVLVTAHQPAVHTGSVHATYDNGVNTTKRPTTLPQLDFITPTLITCGGNSLTKTEPYYPTKLDPLDTTVTIQITQAVHETGHTHYLMNGRTFRANYNYPLLNLTFNGNTSYPDDPQGNIYNFGTNETIRKSTPQSLSSFHPLQNSPRHHLPKTTFPSPNPCTFTVKTCTWSTKKSAPTTASSS</sequence>
<comment type="caution">
    <text evidence="2">The sequence shown here is derived from an EMBL/GenBank/DDBJ whole genome shotgun (WGS) entry which is preliminary data.</text>
</comment>
<protein>
    <recommendedName>
        <fullName evidence="1">Plastocyanin-like domain-containing protein</fullName>
    </recommendedName>
</protein>